<name>A0ABS7X4R5_9GAMM</name>
<feature type="transmembrane region" description="Helical" evidence="1">
    <location>
        <begin position="173"/>
        <end position="190"/>
    </location>
</feature>
<comment type="caution">
    <text evidence="2">The sequence shown here is derived from an EMBL/GenBank/DDBJ whole genome shotgun (WGS) entry which is preliminary data.</text>
</comment>
<accession>A0ABS7X4R5</accession>
<evidence type="ECO:0000313" key="3">
    <source>
        <dbReference type="Proteomes" id="UP000663814"/>
    </source>
</evidence>
<keyword evidence="1" id="KW-1133">Transmembrane helix</keyword>
<evidence type="ECO:0000313" key="2">
    <source>
        <dbReference type="EMBL" id="MBZ9610296.1"/>
    </source>
</evidence>
<feature type="transmembrane region" description="Helical" evidence="1">
    <location>
        <begin position="65"/>
        <end position="84"/>
    </location>
</feature>
<feature type="transmembrane region" description="Helical" evidence="1">
    <location>
        <begin position="247"/>
        <end position="266"/>
    </location>
</feature>
<feature type="transmembrane region" description="Helical" evidence="1">
    <location>
        <begin position="398"/>
        <end position="416"/>
    </location>
</feature>
<keyword evidence="1" id="KW-0472">Membrane</keyword>
<feature type="transmembrane region" description="Helical" evidence="1">
    <location>
        <begin position="7"/>
        <end position="28"/>
    </location>
</feature>
<evidence type="ECO:0008006" key="4">
    <source>
        <dbReference type="Google" id="ProtNLM"/>
    </source>
</evidence>
<gene>
    <name evidence="2" type="ORF">I4W93_001675</name>
</gene>
<keyword evidence="1" id="KW-0812">Transmembrane</keyword>
<evidence type="ECO:0000256" key="1">
    <source>
        <dbReference type="SAM" id="Phobius"/>
    </source>
</evidence>
<feature type="transmembrane region" description="Helical" evidence="1">
    <location>
        <begin position="90"/>
        <end position="112"/>
    </location>
</feature>
<dbReference type="Proteomes" id="UP000663814">
    <property type="component" value="Unassembled WGS sequence"/>
</dbReference>
<dbReference type="EMBL" id="JAERPS020000001">
    <property type="protein sequence ID" value="MBZ9610296.1"/>
    <property type="molecule type" value="Genomic_DNA"/>
</dbReference>
<sequence>MQRLNVFSNALTPVALILLFLCYWPTYIVPGLPVDALQKAHYVMVALFAVAICWLNGARLVMPKLAVLYLLPLLVYLLVFPQILAVTTFFHIGLILKVFTFSLFIVAVYSVLRKSFNVNNTPSLTRLFYLVLLLQLMFVALQLVFGDTTWLGWWNHKEVVTAWGKRAPGTFDWVYSTCYFLTFFIPMLLLNSVRSRYKFLNAILLGAVLIVVLLSQSKTGYLATVLVFAYLLLFMWCSGAKASGRVALLYLLMAVFLLLVLIYSGIELEYISNFIELISSGSTDGSTYTRLHQTKLAVGEGLAYWYQGSPDVLRGVVIENAYLDYLFRYGIWGLMQYLVFIGLLVLISGVVAYKAVQQANAALIPNQTALIALCCHISMVALSIYSLSAATADAYKSSMWTCFVFTLTIFVYHYSLKPTQALTERSANSQIAGT</sequence>
<dbReference type="RefSeq" id="WP_205310164.1">
    <property type="nucleotide sequence ID" value="NZ_JAERPS020000001.1"/>
</dbReference>
<feature type="transmembrane region" description="Helical" evidence="1">
    <location>
        <begin position="40"/>
        <end position="58"/>
    </location>
</feature>
<feature type="transmembrane region" description="Helical" evidence="1">
    <location>
        <begin position="197"/>
        <end position="215"/>
    </location>
</feature>
<proteinExistence type="predicted"/>
<feature type="transmembrane region" description="Helical" evidence="1">
    <location>
        <begin position="368"/>
        <end position="386"/>
    </location>
</feature>
<keyword evidence="3" id="KW-1185">Reference proteome</keyword>
<protein>
    <recommendedName>
        <fullName evidence="4">O-antigen ligase domain-containing protein</fullName>
    </recommendedName>
</protein>
<reference evidence="2 3" key="1">
    <citation type="submission" date="2021-08" db="EMBL/GenBank/DDBJ databases">
        <title>Rheinheimera aquimaris sp. nov., isolated from seawater of the East Sea in Korea.</title>
        <authorList>
            <person name="Kim K.H."/>
            <person name="Wenting R."/>
            <person name="Kim K.R."/>
            <person name="Jeon C.O."/>
        </authorList>
    </citation>
    <scope>NUCLEOTIDE SEQUENCE [LARGE SCALE GENOMIC DNA]</scope>
    <source>
        <strain evidence="2 3">MA-13</strain>
    </source>
</reference>
<organism evidence="2 3">
    <name type="scientific">Rheinheimera maricola</name>
    <dbReference type="NCBI Taxonomy" id="2793282"/>
    <lineage>
        <taxon>Bacteria</taxon>
        <taxon>Pseudomonadati</taxon>
        <taxon>Pseudomonadota</taxon>
        <taxon>Gammaproteobacteria</taxon>
        <taxon>Chromatiales</taxon>
        <taxon>Chromatiaceae</taxon>
        <taxon>Rheinheimera</taxon>
    </lineage>
</organism>
<feature type="transmembrane region" description="Helical" evidence="1">
    <location>
        <begin position="334"/>
        <end position="356"/>
    </location>
</feature>
<feature type="transmembrane region" description="Helical" evidence="1">
    <location>
        <begin position="221"/>
        <end position="240"/>
    </location>
</feature>
<feature type="transmembrane region" description="Helical" evidence="1">
    <location>
        <begin position="124"/>
        <end position="145"/>
    </location>
</feature>